<protein>
    <submittedName>
        <fullName evidence="3">Uncharacterized protein</fullName>
    </submittedName>
</protein>
<feature type="non-terminal residue" evidence="3">
    <location>
        <position position="197"/>
    </location>
</feature>
<name>A0AAV5VYK3_9BILA</name>
<keyword evidence="4" id="KW-1185">Reference proteome</keyword>
<dbReference type="EMBL" id="BTSY01000004">
    <property type="protein sequence ID" value="GMT24641.1"/>
    <property type="molecule type" value="Genomic_DNA"/>
</dbReference>
<feature type="compositionally biased region" description="Basic residues" evidence="1">
    <location>
        <begin position="171"/>
        <end position="197"/>
    </location>
</feature>
<keyword evidence="2" id="KW-0732">Signal</keyword>
<feature type="region of interest" description="Disordered" evidence="1">
    <location>
        <begin position="145"/>
        <end position="197"/>
    </location>
</feature>
<feature type="compositionally biased region" description="Basic and acidic residues" evidence="1">
    <location>
        <begin position="149"/>
        <end position="158"/>
    </location>
</feature>
<feature type="signal peptide" evidence="2">
    <location>
        <begin position="1"/>
        <end position="18"/>
    </location>
</feature>
<evidence type="ECO:0000256" key="2">
    <source>
        <dbReference type="SAM" id="SignalP"/>
    </source>
</evidence>
<feature type="compositionally biased region" description="Polar residues" evidence="1">
    <location>
        <begin position="21"/>
        <end position="37"/>
    </location>
</feature>
<feature type="non-terminal residue" evidence="3">
    <location>
        <position position="1"/>
    </location>
</feature>
<comment type="caution">
    <text evidence="3">The sequence shown here is derived from an EMBL/GenBank/DDBJ whole genome shotgun (WGS) entry which is preliminary data.</text>
</comment>
<reference evidence="3" key="1">
    <citation type="submission" date="2023-10" db="EMBL/GenBank/DDBJ databases">
        <title>Genome assembly of Pristionchus species.</title>
        <authorList>
            <person name="Yoshida K."/>
            <person name="Sommer R.J."/>
        </authorList>
    </citation>
    <scope>NUCLEOTIDE SEQUENCE</scope>
    <source>
        <strain evidence="3">RS5133</strain>
    </source>
</reference>
<evidence type="ECO:0000313" key="3">
    <source>
        <dbReference type="EMBL" id="GMT24641.1"/>
    </source>
</evidence>
<dbReference type="Proteomes" id="UP001432322">
    <property type="component" value="Unassembled WGS sequence"/>
</dbReference>
<feature type="region of interest" description="Disordered" evidence="1">
    <location>
        <begin position="21"/>
        <end position="60"/>
    </location>
</feature>
<accession>A0AAV5VYK3</accession>
<feature type="chain" id="PRO_5043809081" evidence="2">
    <location>
        <begin position="19"/>
        <end position="197"/>
    </location>
</feature>
<organism evidence="3 4">
    <name type="scientific">Pristionchus fissidentatus</name>
    <dbReference type="NCBI Taxonomy" id="1538716"/>
    <lineage>
        <taxon>Eukaryota</taxon>
        <taxon>Metazoa</taxon>
        <taxon>Ecdysozoa</taxon>
        <taxon>Nematoda</taxon>
        <taxon>Chromadorea</taxon>
        <taxon>Rhabditida</taxon>
        <taxon>Rhabditina</taxon>
        <taxon>Diplogasteromorpha</taxon>
        <taxon>Diplogasteroidea</taxon>
        <taxon>Neodiplogasteridae</taxon>
        <taxon>Pristionchus</taxon>
    </lineage>
</organism>
<proteinExistence type="predicted"/>
<gene>
    <name evidence="3" type="ORF">PFISCL1PPCAC_15938</name>
</gene>
<dbReference type="AlphaFoldDB" id="A0AAV5VYK3"/>
<sequence>FQRMKCLLLVALVGSVAAQSTTPAAKQNATAEATINSADGRRSSRHRHRDSDSYEDEDWGHHGSAPIYAAAPVQTGYGYGQQAAAPAAYGQPAVDPAPAYGAAPAQDYGYQQQQYAPAYPQYPVYASLPPNYDVNYCSVHASFPMTGGQKRDDSRDHDDDSDDSSDDYARKSHRSHRRRGDRRREHRRRNHRWNRQT</sequence>
<evidence type="ECO:0000256" key="1">
    <source>
        <dbReference type="SAM" id="MobiDB-lite"/>
    </source>
</evidence>
<evidence type="ECO:0000313" key="4">
    <source>
        <dbReference type="Proteomes" id="UP001432322"/>
    </source>
</evidence>